<name>A0ABC9BKX5_9POAL</name>
<keyword evidence="2 3" id="KW-0808">Transferase</keyword>
<dbReference type="AlphaFoldDB" id="A0ABC9BKX5"/>
<organism evidence="6 7">
    <name type="scientific">Urochloa decumbens</name>
    <dbReference type="NCBI Taxonomy" id="240449"/>
    <lineage>
        <taxon>Eukaryota</taxon>
        <taxon>Viridiplantae</taxon>
        <taxon>Streptophyta</taxon>
        <taxon>Embryophyta</taxon>
        <taxon>Tracheophyta</taxon>
        <taxon>Spermatophyta</taxon>
        <taxon>Magnoliopsida</taxon>
        <taxon>Liliopsida</taxon>
        <taxon>Poales</taxon>
        <taxon>Poaceae</taxon>
        <taxon>PACMAD clade</taxon>
        <taxon>Panicoideae</taxon>
        <taxon>Panicodae</taxon>
        <taxon>Paniceae</taxon>
        <taxon>Melinidinae</taxon>
        <taxon>Urochloa</taxon>
    </lineage>
</organism>
<dbReference type="PANTHER" id="PTHR11783">
    <property type="entry name" value="SULFOTRANSFERASE SULT"/>
    <property type="match status" value="1"/>
</dbReference>
<dbReference type="InterPro" id="IPR027417">
    <property type="entry name" value="P-loop_NTPase"/>
</dbReference>
<comment type="similarity">
    <text evidence="1 3">Belongs to the sulfotransferase 1 family.</text>
</comment>
<evidence type="ECO:0000313" key="7">
    <source>
        <dbReference type="Proteomes" id="UP001497457"/>
    </source>
</evidence>
<dbReference type="SUPFAM" id="SSF52540">
    <property type="entry name" value="P-loop containing nucleoside triphosphate hydrolases"/>
    <property type="match status" value="1"/>
</dbReference>
<protein>
    <recommendedName>
        <fullName evidence="3">Sulfotransferase</fullName>
        <ecNumber evidence="3">2.8.2.-</ecNumber>
    </recommendedName>
</protein>
<feature type="domain" description="Sulfotransferase" evidence="5">
    <location>
        <begin position="106"/>
        <end position="296"/>
    </location>
</feature>
<dbReference type="Gene3D" id="3.40.50.300">
    <property type="entry name" value="P-loop containing nucleotide triphosphate hydrolases"/>
    <property type="match status" value="1"/>
</dbReference>
<gene>
    <name evidence="6" type="ORF">URODEC1_LOCUS66002</name>
</gene>
<evidence type="ECO:0000259" key="5">
    <source>
        <dbReference type="Pfam" id="PF00685"/>
    </source>
</evidence>
<evidence type="ECO:0000256" key="4">
    <source>
        <dbReference type="SAM" id="MobiDB-lite"/>
    </source>
</evidence>
<reference evidence="7" key="1">
    <citation type="submission" date="2024-06" db="EMBL/GenBank/DDBJ databases">
        <authorList>
            <person name="Ryan C."/>
        </authorList>
    </citation>
    <scope>NUCLEOTIDE SEQUENCE [LARGE SCALE GENOMIC DNA]</scope>
</reference>
<evidence type="ECO:0000313" key="6">
    <source>
        <dbReference type="EMBL" id="CAL5002549.1"/>
    </source>
</evidence>
<dbReference type="GO" id="GO:0016740">
    <property type="term" value="F:transferase activity"/>
    <property type="evidence" value="ECO:0007669"/>
    <property type="project" value="UniProtKB-KW"/>
</dbReference>
<dbReference type="InterPro" id="IPR000863">
    <property type="entry name" value="Sulfotransferase_dom"/>
</dbReference>
<evidence type="ECO:0000256" key="3">
    <source>
        <dbReference type="RuleBase" id="RU361155"/>
    </source>
</evidence>
<dbReference type="Proteomes" id="UP001497457">
    <property type="component" value="Chromosome 26rd"/>
</dbReference>
<dbReference type="EC" id="2.8.2.-" evidence="3"/>
<evidence type="ECO:0000256" key="2">
    <source>
        <dbReference type="ARBA" id="ARBA00022679"/>
    </source>
</evidence>
<dbReference type="Pfam" id="PF00685">
    <property type="entry name" value="Sulfotransfer_1"/>
    <property type="match status" value="1"/>
</dbReference>
<reference evidence="6 7" key="2">
    <citation type="submission" date="2024-10" db="EMBL/GenBank/DDBJ databases">
        <authorList>
            <person name="Ryan C."/>
        </authorList>
    </citation>
    <scope>NUCLEOTIDE SEQUENCE [LARGE SCALE GENOMIC DNA]</scope>
</reference>
<sequence length="299" mass="34314">MSQAKEEGSTTKNTTSEALASEIHGTTDLVSKLPTREGWSEPLVLYKNYWFRPHLAANIMHVQNSFKPRHDDTILALNPKCGTTWMKALAFTITSRFREAPISKTSHHPYSPLAAPNFIASWGCRVVYMCRDPKDTFVSRWHFENRVSREPNISLEYAFSMFSEGFSAYGPFWYHCLEYWKESIANPDKVLFLKYEDIILEPVKYVIRLATFLGAPFSTKEEEDGIPEEVVRLCSFEKLSNLQTNQTGEFSRRGNLVLEKSAFFRKGKVGDWVNHMSEEMGRKLDSIMDEKLKGSGLVL</sequence>
<dbReference type="EMBL" id="OZ075136">
    <property type="protein sequence ID" value="CAL5002549.1"/>
    <property type="molecule type" value="Genomic_DNA"/>
</dbReference>
<keyword evidence="7" id="KW-1185">Reference proteome</keyword>
<feature type="region of interest" description="Disordered" evidence="4">
    <location>
        <begin position="1"/>
        <end position="21"/>
    </location>
</feature>
<evidence type="ECO:0000256" key="1">
    <source>
        <dbReference type="ARBA" id="ARBA00005771"/>
    </source>
</evidence>
<accession>A0ABC9BKX5</accession>
<proteinExistence type="inferred from homology"/>